<gene>
    <name evidence="1" type="ORF">HanXRQr2_Chr05g0194151</name>
</gene>
<protein>
    <submittedName>
        <fullName evidence="1">Uncharacterized protein</fullName>
    </submittedName>
</protein>
<dbReference type="EMBL" id="MNCJ02000320">
    <property type="protein sequence ID" value="KAF5804179.1"/>
    <property type="molecule type" value="Genomic_DNA"/>
</dbReference>
<keyword evidence="2" id="KW-1185">Reference proteome</keyword>
<organism evidence="1 2">
    <name type="scientific">Helianthus annuus</name>
    <name type="common">Common sunflower</name>
    <dbReference type="NCBI Taxonomy" id="4232"/>
    <lineage>
        <taxon>Eukaryota</taxon>
        <taxon>Viridiplantae</taxon>
        <taxon>Streptophyta</taxon>
        <taxon>Embryophyta</taxon>
        <taxon>Tracheophyta</taxon>
        <taxon>Spermatophyta</taxon>
        <taxon>Magnoliopsida</taxon>
        <taxon>eudicotyledons</taxon>
        <taxon>Gunneridae</taxon>
        <taxon>Pentapetalae</taxon>
        <taxon>asterids</taxon>
        <taxon>campanulids</taxon>
        <taxon>Asterales</taxon>
        <taxon>Asteraceae</taxon>
        <taxon>Asteroideae</taxon>
        <taxon>Heliantheae alliance</taxon>
        <taxon>Heliantheae</taxon>
        <taxon>Helianthus</taxon>
    </lineage>
</organism>
<reference evidence="1" key="2">
    <citation type="submission" date="2020-06" db="EMBL/GenBank/DDBJ databases">
        <title>Helianthus annuus Genome sequencing and assembly Release 2.</title>
        <authorList>
            <person name="Gouzy J."/>
            <person name="Langlade N."/>
            <person name="Munos S."/>
        </authorList>
    </citation>
    <scope>NUCLEOTIDE SEQUENCE</scope>
    <source>
        <tissue evidence="1">Leaves</tissue>
    </source>
</reference>
<comment type="caution">
    <text evidence="1">The sequence shown here is derived from an EMBL/GenBank/DDBJ whole genome shotgun (WGS) entry which is preliminary data.</text>
</comment>
<dbReference type="AlphaFoldDB" id="A0A9K3IWM4"/>
<evidence type="ECO:0000313" key="2">
    <source>
        <dbReference type="Proteomes" id="UP000215914"/>
    </source>
</evidence>
<sequence>MDQMHDDKWWLMTSMGEMYKCMGISVPPHPLPRVYLDQGPFFTQQPDPCHFLSSPSRPCRLMARAIFSPTFPCYIFLSPARPRPSFLCPTFPCRLQARPIRGIARHPVLGVARTLQRKSSLSLMRIDNNSGLCYHYMMQYCTNN</sequence>
<accession>A0A9K3IWM4</accession>
<proteinExistence type="predicted"/>
<reference evidence="1" key="1">
    <citation type="journal article" date="2017" name="Nature">
        <title>The sunflower genome provides insights into oil metabolism, flowering and Asterid evolution.</title>
        <authorList>
            <person name="Badouin H."/>
            <person name="Gouzy J."/>
            <person name="Grassa C.J."/>
            <person name="Murat F."/>
            <person name="Staton S.E."/>
            <person name="Cottret L."/>
            <person name="Lelandais-Briere C."/>
            <person name="Owens G.L."/>
            <person name="Carrere S."/>
            <person name="Mayjonade B."/>
            <person name="Legrand L."/>
            <person name="Gill N."/>
            <person name="Kane N.C."/>
            <person name="Bowers J.E."/>
            <person name="Hubner S."/>
            <person name="Bellec A."/>
            <person name="Berard A."/>
            <person name="Berges H."/>
            <person name="Blanchet N."/>
            <person name="Boniface M.C."/>
            <person name="Brunel D."/>
            <person name="Catrice O."/>
            <person name="Chaidir N."/>
            <person name="Claudel C."/>
            <person name="Donnadieu C."/>
            <person name="Faraut T."/>
            <person name="Fievet G."/>
            <person name="Helmstetter N."/>
            <person name="King M."/>
            <person name="Knapp S.J."/>
            <person name="Lai Z."/>
            <person name="Le Paslier M.C."/>
            <person name="Lippi Y."/>
            <person name="Lorenzon L."/>
            <person name="Mandel J.R."/>
            <person name="Marage G."/>
            <person name="Marchand G."/>
            <person name="Marquand E."/>
            <person name="Bret-Mestries E."/>
            <person name="Morien E."/>
            <person name="Nambeesan S."/>
            <person name="Nguyen T."/>
            <person name="Pegot-Espagnet P."/>
            <person name="Pouilly N."/>
            <person name="Raftis F."/>
            <person name="Sallet E."/>
            <person name="Schiex T."/>
            <person name="Thomas J."/>
            <person name="Vandecasteele C."/>
            <person name="Vares D."/>
            <person name="Vear F."/>
            <person name="Vautrin S."/>
            <person name="Crespi M."/>
            <person name="Mangin B."/>
            <person name="Burke J.M."/>
            <person name="Salse J."/>
            <person name="Munos S."/>
            <person name="Vincourt P."/>
            <person name="Rieseberg L.H."/>
            <person name="Langlade N.B."/>
        </authorList>
    </citation>
    <scope>NUCLEOTIDE SEQUENCE</scope>
    <source>
        <tissue evidence="1">Leaves</tissue>
    </source>
</reference>
<dbReference type="Proteomes" id="UP000215914">
    <property type="component" value="Unassembled WGS sequence"/>
</dbReference>
<name>A0A9K3IWM4_HELAN</name>
<dbReference type="Gramene" id="mRNA:HanXRQr2_Chr05g0194151">
    <property type="protein sequence ID" value="mRNA:HanXRQr2_Chr05g0194151"/>
    <property type="gene ID" value="HanXRQr2_Chr05g0194151"/>
</dbReference>
<evidence type="ECO:0000313" key="1">
    <source>
        <dbReference type="EMBL" id="KAF5804179.1"/>
    </source>
</evidence>